<feature type="coiled-coil region" evidence="1">
    <location>
        <begin position="155"/>
        <end position="279"/>
    </location>
</feature>
<evidence type="ECO:0000313" key="4">
    <source>
        <dbReference type="Proteomes" id="UP000179807"/>
    </source>
</evidence>
<keyword evidence="1" id="KW-0175">Coiled coil</keyword>
<gene>
    <name evidence="3" type="ORF">TRFO_27264</name>
</gene>
<dbReference type="VEuPathDB" id="TrichDB:TRFO_27264"/>
<evidence type="ECO:0000313" key="3">
    <source>
        <dbReference type="EMBL" id="OHT05132.1"/>
    </source>
</evidence>
<feature type="coiled-coil region" evidence="1">
    <location>
        <begin position="489"/>
        <end position="516"/>
    </location>
</feature>
<dbReference type="GeneID" id="94840136"/>
<comment type="caution">
    <text evidence="3">The sequence shown here is derived from an EMBL/GenBank/DDBJ whole genome shotgun (WGS) entry which is preliminary data.</text>
</comment>
<accession>A0A1J4K5X2</accession>
<organism evidence="3 4">
    <name type="scientific">Tritrichomonas foetus</name>
    <dbReference type="NCBI Taxonomy" id="1144522"/>
    <lineage>
        <taxon>Eukaryota</taxon>
        <taxon>Metamonada</taxon>
        <taxon>Parabasalia</taxon>
        <taxon>Tritrichomonadida</taxon>
        <taxon>Tritrichomonadidae</taxon>
        <taxon>Tritrichomonas</taxon>
    </lineage>
</organism>
<evidence type="ECO:0000256" key="1">
    <source>
        <dbReference type="SAM" id="Coils"/>
    </source>
</evidence>
<dbReference type="AlphaFoldDB" id="A0A1J4K5X2"/>
<dbReference type="EMBL" id="MLAK01000769">
    <property type="protein sequence ID" value="OHT05132.1"/>
    <property type="molecule type" value="Genomic_DNA"/>
</dbReference>
<protein>
    <submittedName>
        <fullName evidence="3">Uncharacterized protein</fullName>
    </submittedName>
</protein>
<name>A0A1J4K5X2_9EUKA</name>
<feature type="region of interest" description="Disordered" evidence="2">
    <location>
        <begin position="18"/>
        <end position="92"/>
    </location>
</feature>
<dbReference type="Proteomes" id="UP000179807">
    <property type="component" value="Unassembled WGS sequence"/>
</dbReference>
<feature type="compositionally biased region" description="Polar residues" evidence="2">
    <location>
        <begin position="26"/>
        <end position="42"/>
    </location>
</feature>
<dbReference type="RefSeq" id="XP_068358268.1">
    <property type="nucleotide sequence ID" value="XM_068505432.1"/>
</dbReference>
<evidence type="ECO:0000256" key="2">
    <source>
        <dbReference type="SAM" id="MobiDB-lite"/>
    </source>
</evidence>
<feature type="compositionally biased region" description="Low complexity" evidence="2">
    <location>
        <begin position="43"/>
        <end position="60"/>
    </location>
</feature>
<feature type="compositionally biased region" description="Basic and acidic residues" evidence="2">
    <location>
        <begin position="61"/>
        <end position="74"/>
    </location>
</feature>
<keyword evidence="4" id="KW-1185">Reference proteome</keyword>
<reference evidence="3" key="1">
    <citation type="submission" date="2016-10" db="EMBL/GenBank/DDBJ databases">
        <authorList>
            <person name="Benchimol M."/>
            <person name="Almeida L.G."/>
            <person name="Vasconcelos A.T."/>
            <person name="Perreira-Neves A."/>
            <person name="Rosa I.A."/>
            <person name="Tasca T."/>
            <person name="Bogo M.R."/>
            <person name="de Souza W."/>
        </authorList>
    </citation>
    <scope>NUCLEOTIDE SEQUENCE [LARGE SCALE GENOMIC DNA]</scope>
    <source>
        <strain evidence="3">K</strain>
    </source>
</reference>
<proteinExistence type="predicted"/>
<sequence>MSGNVPAYIRALKNRRQNKMGHGDNQPPQQMQNYQAPQKRQFSQNSNNNYDDNNYQSQQSRKNDVRRQTRRNVDDINDNYDYQTNQWKNSHNNNLNPNAMNHMDRINMHQSDQERYSAPESRISIPAEEFTEDEIPQKNHVTNISDFDEAHDIKGNNQQLDVADLQERIRNLENENKRLSMIQNYDEENSNLKYALQQQKSLNIQLQKQLEKAQSRIIELEKIVNIKEKSIQAMTSEFQAASTTLKEQMDIMNNQSTQLEQANNQIIALKIEIDRCKRNQSTYQVRPSGFPDDLPKTQLNDDLYGHNSDKNSLSGGNNNFGAINDNLRYDKFNNNNDFNNLNNNNNKLNDHNDYNTYGDNRNNKFTDYNDYNTYGDNKNDKFNDYTDFNNNNFNNPNIYNTYNNDNYNNFNTNGGFNDQRLPPQRFDNGNHPAMKDTLFFGDDKPSAPVDIPVKTMSDDDIRSMLKDLSQQKADLEWKLNRAAPKVGNMSHVRAERERMEEEVDELHKKISKLKYEMKIRHIF</sequence>